<keyword evidence="3" id="KW-1185">Reference proteome</keyword>
<keyword evidence="1" id="KW-1133">Transmembrane helix</keyword>
<feature type="transmembrane region" description="Helical" evidence="1">
    <location>
        <begin position="201"/>
        <end position="224"/>
    </location>
</feature>
<keyword evidence="1" id="KW-0472">Membrane</keyword>
<dbReference type="Proteomes" id="UP000838686">
    <property type="component" value="Unassembled WGS sequence"/>
</dbReference>
<evidence type="ECO:0000256" key="1">
    <source>
        <dbReference type="SAM" id="Phobius"/>
    </source>
</evidence>
<reference evidence="2" key="1">
    <citation type="submission" date="2022-01" db="EMBL/GenBank/DDBJ databases">
        <authorList>
            <person name="Criscuolo A."/>
        </authorList>
    </citation>
    <scope>NUCLEOTIDE SEQUENCE</scope>
    <source>
        <strain evidence="2">CIP111893</strain>
    </source>
</reference>
<gene>
    <name evidence="2" type="ORF">PAECIP111893_01436</name>
</gene>
<feature type="transmembrane region" description="Helical" evidence="1">
    <location>
        <begin position="6"/>
        <end position="30"/>
    </location>
</feature>
<feature type="transmembrane region" description="Helical" evidence="1">
    <location>
        <begin position="157"/>
        <end position="181"/>
    </location>
</feature>
<dbReference type="RefSeq" id="WP_236339785.1">
    <property type="nucleotide sequence ID" value="NZ_CAKMMF010000006.1"/>
</dbReference>
<protein>
    <submittedName>
        <fullName evidence="2">Uncharacterized protein</fullName>
    </submittedName>
</protein>
<comment type="caution">
    <text evidence="2">The sequence shown here is derived from an EMBL/GenBank/DDBJ whole genome shotgun (WGS) entry which is preliminary data.</text>
</comment>
<organism evidence="2 3">
    <name type="scientific">Paenibacillus plantiphilus</name>
    <dbReference type="NCBI Taxonomy" id="2905650"/>
    <lineage>
        <taxon>Bacteria</taxon>
        <taxon>Bacillati</taxon>
        <taxon>Bacillota</taxon>
        <taxon>Bacilli</taxon>
        <taxon>Bacillales</taxon>
        <taxon>Paenibacillaceae</taxon>
        <taxon>Paenibacillus</taxon>
    </lineage>
</organism>
<keyword evidence="1" id="KW-0812">Transmembrane</keyword>
<sequence>MNMLLETPVIISAVIGGVIALIALISNLLMSLSKHKYDKRNNYEKAVIDRLEKVYTPLIRKTRMNSNKRYLIDEDIQLLLEKQGYLLSDELFNDLSSLHIVEQQGRLQSDRLLIEEKNLKKKVLLKLNKEFNQLRDYNSKNFIRHTKKMNMSMYEKIIRRIGIFCIIITSSFYIFLAGFYIVSKINEGKKIVDNIYLNSIFLIYMVIVLGTSVIILVIITLNIIEFLMNRSGRKKGFFAADDYVPKTGNYYCRICNEKRYKYQNSEFDYCTEHSLPQILKSPLILFPWQEVK</sequence>
<evidence type="ECO:0000313" key="3">
    <source>
        <dbReference type="Proteomes" id="UP000838686"/>
    </source>
</evidence>
<dbReference type="EMBL" id="CAKMMF010000006">
    <property type="protein sequence ID" value="CAH1200548.1"/>
    <property type="molecule type" value="Genomic_DNA"/>
</dbReference>
<name>A0ABN8G5U3_9BACL</name>
<proteinExistence type="predicted"/>
<evidence type="ECO:0000313" key="2">
    <source>
        <dbReference type="EMBL" id="CAH1200548.1"/>
    </source>
</evidence>
<accession>A0ABN8G5U3</accession>